<dbReference type="PANTHER" id="PTHR11609">
    <property type="entry name" value="PURINE BIOSYNTHESIS PROTEIN 6/7, PUR6/7"/>
    <property type="match status" value="1"/>
</dbReference>
<comment type="caution">
    <text evidence="8">The sequence shown here is derived from an EMBL/GenBank/DDBJ whole genome shotgun (WGS) entry which is preliminary data.</text>
</comment>
<dbReference type="InterPro" id="IPR054350">
    <property type="entry name" value="PurT/PurK_preATP-grasp"/>
</dbReference>
<dbReference type="Pfam" id="PF22660">
    <property type="entry name" value="RS_preATP-grasp-like"/>
    <property type="match status" value="1"/>
</dbReference>
<dbReference type="PANTHER" id="PTHR11609:SF5">
    <property type="entry name" value="PHOSPHORIBOSYLAMINOIMIDAZOLE CARBOXYLASE"/>
    <property type="match status" value="1"/>
</dbReference>
<dbReference type="SUPFAM" id="SSF56059">
    <property type="entry name" value="Glutathione synthetase ATP-binding domain-like"/>
    <property type="match status" value="1"/>
</dbReference>
<keyword evidence="3 5" id="KW-0658">Purine biosynthesis</keyword>
<dbReference type="FunFam" id="3.30.470.20:FF:000029">
    <property type="entry name" value="N5-carboxyaminoimidazole ribonucleotide synthase"/>
    <property type="match status" value="1"/>
</dbReference>
<dbReference type="NCBIfam" id="TIGR01161">
    <property type="entry name" value="purK"/>
    <property type="match status" value="1"/>
</dbReference>
<comment type="similarity">
    <text evidence="5 6">Belongs to the PurK/PurT family.</text>
</comment>
<protein>
    <recommendedName>
        <fullName evidence="5 6">N5-carboxyaminoimidazole ribonucleotide synthase</fullName>
        <shortName evidence="5 6">N5-CAIR synthase</shortName>
        <ecNumber evidence="5 6">6.3.4.18</ecNumber>
    </recommendedName>
    <alternativeName>
        <fullName evidence="5 6">5-(carboxyamino)imidazole ribonucleotide synthetase</fullName>
    </alternativeName>
</protein>
<evidence type="ECO:0000256" key="4">
    <source>
        <dbReference type="ARBA" id="ARBA00022840"/>
    </source>
</evidence>
<dbReference type="PROSITE" id="PS00065">
    <property type="entry name" value="D_2_HYDROXYACID_DH_1"/>
    <property type="match status" value="1"/>
</dbReference>
<dbReference type="PROSITE" id="PS50975">
    <property type="entry name" value="ATP_GRASP"/>
    <property type="match status" value="1"/>
</dbReference>
<feature type="binding site" evidence="5">
    <location>
        <position position="107"/>
    </location>
    <ligand>
        <name>ATP</name>
        <dbReference type="ChEBI" id="CHEBI:30616"/>
    </ligand>
</feature>
<dbReference type="Pfam" id="PF17769">
    <property type="entry name" value="PurK_C"/>
    <property type="match status" value="1"/>
</dbReference>
<dbReference type="Proteomes" id="UP000533476">
    <property type="component" value="Unassembled WGS sequence"/>
</dbReference>
<dbReference type="SUPFAM" id="SSF52440">
    <property type="entry name" value="PreATP-grasp domain"/>
    <property type="match status" value="1"/>
</dbReference>
<dbReference type="GO" id="GO:0005524">
    <property type="term" value="F:ATP binding"/>
    <property type="evidence" value="ECO:0007669"/>
    <property type="project" value="UniProtKB-UniRule"/>
</dbReference>
<dbReference type="AlphaFoldDB" id="A0A7Y0L4M0"/>
<keyword evidence="2 5" id="KW-0547">Nucleotide-binding</keyword>
<accession>A0A7Y0L4M0</accession>
<dbReference type="InterPro" id="IPR013815">
    <property type="entry name" value="ATP_grasp_subdomain_1"/>
</dbReference>
<dbReference type="InterPro" id="IPR040686">
    <property type="entry name" value="PurK_C"/>
</dbReference>
<evidence type="ECO:0000256" key="3">
    <source>
        <dbReference type="ARBA" id="ARBA00022755"/>
    </source>
</evidence>
<feature type="binding site" evidence="5">
    <location>
        <position position="215"/>
    </location>
    <ligand>
        <name>ATP</name>
        <dbReference type="ChEBI" id="CHEBI:30616"/>
    </ligand>
</feature>
<comment type="function">
    <text evidence="6">Catalyzes the ATP-dependent conversion of 5-aminoimidazole ribonucleotide (AIR) and HCO(3)- to N5-carboxyaminoimidazole ribonucleotide (N5-CAIR).</text>
</comment>
<sequence length="385" mass="41822">MATRIVAVGGTIGIMGGGQLGRMMALAGRAMGLHTVVWDPSPRPAGEAADAAIARSFDNSQALAEFLEQVQHVTYEFENVNVETVRAINEVRPVFPPPELLYISQNRLREKDTARRLGLLTTPYGALDTESDVRRAAAEIGFPAIIKTAEGGYDGKGQEPVSSLDEALAAFKSLQGGTRPLIFEQRVAFEREVSVVVARDQAGLTVTYPVTENHHAHGILDYSLAPAPMDETLAFEVRQQARTMAAGLDLVGVMALEFFIDQDGRVLFNEMAPRPHNSGHWTIEGATPSQFTQHMRAVAGWPVVEPRLMLPSAMVNLMGESFMNGYQDVYRVLNVPGAALHWYGKTEMRPGRKVGHVTLVANTVEEAFDGVKAVKQLVRGTSSGA</sequence>
<feature type="domain" description="ATP-grasp" evidence="7">
    <location>
        <begin position="111"/>
        <end position="300"/>
    </location>
</feature>
<dbReference type="HAMAP" id="MF_01928">
    <property type="entry name" value="PurK"/>
    <property type="match status" value="1"/>
</dbReference>
<feature type="binding site" evidence="5">
    <location>
        <begin position="152"/>
        <end position="158"/>
    </location>
    <ligand>
        <name>ATP</name>
        <dbReference type="ChEBI" id="CHEBI:30616"/>
    </ligand>
</feature>
<dbReference type="UniPathway" id="UPA00074">
    <property type="reaction ID" value="UER00942"/>
</dbReference>
<dbReference type="Gene3D" id="3.30.1490.20">
    <property type="entry name" value="ATP-grasp fold, A domain"/>
    <property type="match status" value="1"/>
</dbReference>
<evidence type="ECO:0000259" key="7">
    <source>
        <dbReference type="PROSITE" id="PS50975"/>
    </source>
</evidence>
<keyword evidence="1 5" id="KW-0436">Ligase</keyword>
<dbReference type="InterPro" id="IPR003135">
    <property type="entry name" value="ATP-grasp_carboxylate-amine"/>
</dbReference>
<evidence type="ECO:0000256" key="2">
    <source>
        <dbReference type="ARBA" id="ARBA00022741"/>
    </source>
</evidence>
<dbReference type="SUPFAM" id="SSF51246">
    <property type="entry name" value="Rudiment single hybrid motif"/>
    <property type="match status" value="1"/>
</dbReference>
<organism evidence="8 9">
    <name type="scientific">Sulfobacillus harzensis</name>
    <dbReference type="NCBI Taxonomy" id="2729629"/>
    <lineage>
        <taxon>Bacteria</taxon>
        <taxon>Bacillati</taxon>
        <taxon>Bacillota</taxon>
        <taxon>Clostridia</taxon>
        <taxon>Eubacteriales</taxon>
        <taxon>Clostridiales Family XVII. Incertae Sedis</taxon>
        <taxon>Sulfobacillus</taxon>
    </lineage>
</organism>
<dbReference type="GO" id="GO:0046872">
    <property type="term" value="F:metal ion binding"/>
    <property type="evidence" value="ECO:0007669"/>
    <property type="project" value="InterPro"/>
</dbReference>
<dbReference type="GO" id="GO:0006189">
    <property type="term" value="P:'de novo' IMP biosynthetic process"/>
    <property type="evidence" value="ECO:0007669"/>
    <property type="project" value="UniProtKB-UniRule"/>
</dbReference>
<proteinExistence type="inferred from homology"/>
<dbReference type="EMBL" id="JABBVZ010000044">
    <property type="protein sequence ID" value="NMP23232.1"/>
    <property type="molecule type" value="Genomic_DNA"/>
</dbReference>
<comment type="subunit">
    <text evidence="5 6">Homodimer.</text>
</comment>
<comment type="catalytic activity">
    <reaction evidence="5 6">
        <text>5-amino-1-(5-phospho-beta-D-ribosyl)imidazole + hydrogencarbonate + ATP = 5-carboxyamino-1-(5-phospho-D-ribosyl)imidazole + ADP + phosphate + 2 H(+)</text>
        <dbReference type="Rhea" id="RHEA:19317"/>
        <dbReference type="ChEBI" id="CHEBI:15378"/>
        <dbReference type="ChEBI" id="CHEBI:17544"/>
        <dbReference type="ChEBI" id="CHEBI:30616"/>
        <dbReference type="ChEBI" id="CHEBI:43474"/>
        <dbReference type="ChEBI" id="CHEBI:58730"/>
        <dbReference type="ChEBI" id="CHEBI:137981"/>
        <dbReference type="ChEBI" id="CHEBI:456216"/>
        <dbReference type="EC" id="6.3.4.18"/>
    </reaction>
</comment>
<feature type="binding site" evidence="5">
    <location>
        <position position="147"/>
    </location>
    <ligand>
        <name>ATP</name>
        <dbReference type="ChEBI" id="CHEBI:30616"/>
    </ligand>
</feature>
<comment type="function">
    <text evidence="5">Catalyzes the ATP-dependent conversion of 5-aminoimidazole ribonucleotide (AIR) and HCO(3)(-) to N5-carboxyaminoimidazole ribonucleotide (N5-CAIR).</text>
</comment>
<dbReference type="GO" id="GO:0034028">
    <property type="term" value="F:5-(carboxyamino)imidazole ribonucleotide synthase activity"/>
    <property type="evidence" value="ECO:0007669"/>
    <property type="project" value="UniProtKB-UniRule"/>
</dbReference>
<comment type="pathway">
    <text evidence="5 6">Purine metabolism; IMP biosynthesis via de novo pathway; 5-amino-1-(5-phospho-D-ribosyl)imidazole-4-carboxylate from 5-amino-1-(5-phospho-D-ribosyl)imidazole (N5-CAIR route): step 1/2.</text>
</comment>
<feature type="binding site" evidence="5">
    <location>
        <begin position="269"/>
        <end position="270"/>
    </location>
    <ligand>
        <name>ATP</name>
        <dbReference type="ChEBI" id="CHEBI:30616"/>
    </ligand>
</feature>
<evidence type="ECO:0000313" key="9">
    <source>
        <dbReference type="Proteomes" id="UP000533476"/>
    </source>
</evidence>
<dbReference type="NCBIfam" id="NF004676">
    <property type="entry name" value="PRK06019.1-2"/>
    <property type="match status" value="1"/>
</dbReference>
<keyword evidence="4 5" id="KW-0067">ATP-binding</keyword>
<name>A0A7Y0L4M0_9FIRM</name>
<evidence type="ECO:0000313" key="8">
    <source>
        <dbReference type="EMBL" id="NMP23232.1"/>
    </source>
</evidence>
<dbReference type="InterPro" id="IPR005875">
    <property type="entry name" value="PurK"/>
</dbReference>
<dbReference type="InterPro" id="IPR011054">
    <property type="entry name" value="Rudment_hybrid_motif"/>
</dbReference>
<dbReference type="Gene3D" id="3.40.50.20">
    <property type="match status" value="1"/>
</dbReference>
<dbReference type="Gene3D" id="3.30.470.20">
    <property type="entry name" value="ATP-grasp fold, B domain"/>
    <property type="match status" value="1"/>
</dbReference>
<evidence type="ECO:0000256" key="5">
    <source>
        <dbReference type="HAMAP-Rule" id="MF_01928"/>
    </source>
</evidence>
<dbReference type="InterPro" id="IPR016185">
    <property type="entry name" value="PreATP-grasp_dom_sf"/>
</dbReference>
<dbReference type="NCBIfam" id="NF004679">
    <property type="entry name" value="PRK06019.1-5"/>
    <property type="match status" value="1"/>
</dbReference>
<evidence type="ECO:0000256" key="1">
    <source>
        <dbReference type="ARBA" id="ARBA00022598"/>
    </source>
</evidence>
<dbReference type="GO" id="GO:0005829">
    <property type="term" value="C:cytosol"/>
    <property type="evidence" value="ECO:0007669"/>
    <property type="project" value="TreeGrafter"/>
</dbReference>
<evidence type="ECO:0000256" key="6">
    <source>
        <dbReference type="RuleBase" id="RU361200"/>
    </source>
</evidence>
<dbReference type="EC" id="6.3.4.18" evidence="5 6"/>
<dbReference type="RefSeq" id="WP_169100309.1">
    <property type="nucleotide sequence ID" value="NZ_JABBVZ010000044.1"/>
</dbReference>
<feature type="binding site" evidence="5">
    <location>
        <begin position="184"/>
        <end position="187"/>
    </location>
    <ligand>
        <name>ATP</name>
        <dbReference type="ChEBI" id="CHEBI:30616"/>
    </ligand>
</feature>
<dbReference type="GO" id="GO:0004638">
    <property type="term" value="F:phosphoribosylaminoimidazole carboxylase activity"/>
    <property type="evidence" value="ECO:0007669"/>
    <property type="project" value="InterPro"/>
</dbReference>
<reference evidence="8 9" key="1">
    <citation type="submission" date="2020-04" db="EMBL/GenBank/DDBJ databases">
        <authorList>
            <person name="Zhang R."/>
            <person name="Schippers A."/>
        </authorList>
    </citation>
    <scope>NUCLEOTIDE SEQUENCE [LARGE SCALE GENOMIC DNA]</scope>
    <source>
        <strain evidence="8 9">DSM 109850</strain>
    </source>
</reference>
<gene>
    <name evidence="5 6" type="primary">purK</name>
    <name evidence="8" type="ORF">HIJ39_12880</name>
</gene>
<keyword evidence="9" id="KW-1185">Reference proteome</keyword>
<dbReference type="InterPro" id="IPR029752">
    <property type="entry name" value="D-isomer_DH_CS1"/>
</dbReference>
<dbReference type="Pfam" id="PF02222">
    <property type="entry name" value="ATP-grasp"/>
    <property type="match status" value="1"/>
</dbReference>
<feature type="binding site" evidence="5">
    <location>
        <position position="192"/>
    </location>
    <ligand>
        <name>ATP</name>
        <dbReference type="ChEBI" id="CHEBI:30616"/>
    </ligand>
</feature>
<dbReference type="InterPro" id="IPR011761">
    <property type="entry name" value="ATP-grasp"/>
</dbReference>